<keyword evidence="5" id="KW-1185">Reference proteome</keyword>
<proteinExistence type="inferred from homology"/>
<gene>
    <name evidence="4" type="ORF">PV08_06152</name>
</gene>
<dbReference type="STRING" id="91928.A0A0D1YM68"/>
<protein>
    <recommendedName>
        <fullName evidence="3">AB hydrolase-1 domain-containing protein</fullName>
    </recommendedName>
</protein>
<dbReference type="Gene3D" id="3.40.50.1820">
    <property type="entry name" value="alpha/beta hydrolase"/>
    <property type="match status" value="1"/>
</dbReference>
<dbReference type="InterPro" id="IPR000639">
    <property type="entry name" value="Epox_hydrolase-like"/>
</dbReference>
<keyword evidence="1" id="KW-0378">Hydrolase</keyword>
<dbReference type="EMBL" id="KN847495">
    <property type="protein sequence ID" value="KIW16101.1"/>
    <property type="molecule type" value="Genomic_DNA"/>
</dbReference>
<dbReference type="RefSeq" id="XP_016236317.1">
    <property type="nucleotide sequence ID" value="XM_016380490.1"/>
</dbReference>
<evidence type="ECO:0000256" key="2">
    <source>
        <dbReference type="ARBA" id="ARBA00038334"/>
    </source>
</evidence>
<dbReference type="GeneID" id="27333235"/>
<dbReference type="AlphaFoldDB" id="A0A0D1YM68"/>
<evidence type="ECO:0000256" key="1">
    <source>
        <dbReference type="ARBA" id="ARBA00022801"/>
    </source>
</evidence>
<feature type="domain" description="AB hydrolase-1" evidence="3">
    <location>
        <begin position="39"/>
        <end position="284"/>
    </location>
</feature>
<evidence type="ECO:0000259" key="3">
    <source>
        <dbReference type="Pfam" id="PF00561"/>
    </source>
</evidence>
<dbReference type="GO" id="GO:0016787">
    <property type="term" value="F:hydrolase activity"/>
    <property type="evidence" value="ECO:0007669"/>
    <property type="project" value="UniProtKB-KW"/>
</dbReference>
<sequence length="305" mass="35187">METSAKQPISSAFPFKKFKVKVLGSEMAYVDTGTVGSTVVVFLHGNPTSSYLWRNIIPYVSGKARCIAPDLIGFGDSEKVPTLPYRVSDHQRYVDAFMESVVPNETVVLVVHDWGSALGLDWARRHEARVAGVAFMEFLPPSDSWAEFRPQFVEMFTKFRDPQLGRTLLIDQNLFVERVLQSGVVRPLTDKEMLEYRRPFLKPEWREPVYRFPNELPIAGQPPETWEKAQKYMAFLSESELPKLLFWVNPGVFVGEVRARRFQEQFRNIRTVYLGNGSHYVQEDYPHEIGRELEEWLPIGKRGLL</sequence>
<organism evidence="4 5">
    <name type="scientific">Exophiala spinifera</name>
    <dbReference type="NCBI Taxonomy" id="91928"/>
    <lineage>
        <taxon>Eukaryota</taxon>
        <taxon>Fungi</taxon>
        <taxon>Dikarya</taxon>
        <taxon>Ascomycota</taxon>
        <taxon>Pezizomycotina</taxon>
        <taxon>Eurotiomycetes</taxon>
        <taxon>Chaetothyriomycetidae</taxon>
        <taxon>Chaetothyriales</taxon>
        <taxon>Herpotrichiellaceae</taxon>
        <taxon>Exophiala</taxon>
    </lineage>
</organism>
<reference evidence="4 5" key="1">
    <citation type="submission" date="2015-01" db="EMBL/GenBank/DDBJ databases">
        <title>The Genome Sequence of Exophiala spinifera CBS89968.</title>
        <authorList>
            <consortium name="The Broad Institute Genomics Platform"/>
            <person name="Cuomo C."/>
            <person name="de Hoog S."/>
            <person name="Gorbushina A."/>
            <person name="Stielow B."/>
            <person name="Teixiera M."/>
            <person name="Abouelleil A."/>
            <person name="Chapman S.B."/>
            <person name="Priest M."/>
            <person name="Young S.K."/>
            <person name="Wortman J."/>
            <person name="Nusbaum C."/>
            <person name="Birren B."/>
        </authorList>
    </citation>
    <scope>NUCLEOTIDE SEQUENCE [LARGE SCALE GENOMIC DNA]</scope>
    <source>
        <strain evidence="4 5">CBS 89968</strain>
    </source>
</reference>
<dbReference type="SUPFAM" id="SSF53474">
    <property type="entry name" value="alpha/beta-Hydrolases"/>
    <property type="match status" value="1"/>
</dbReference>
<evidence type="ECO:0000313" key="4">
    <source>
        <dbReference type="EMBL" id="KIW16101.1"/>
    </source>
</evidence>
<dbReference type="Pfam" id="PF00561">
    <property type="entry name" value="Abhydrolase_1"/>
    <property type="match status" value="1"/>
</dbReference>
<dbReference type="HOGENOM" id="CLU_020336_13_3_1"/>
<name>A0A0D1YM68_9EURO</name>
<dbReference type="NCBIfam" id="NF002938">
    <property type="entry name" value="PRK03592.1"/>
    <property type="match status" value="1"/>
</dbReference>
<dbReference type="InterPro" id="IPR029058">
    <property type="entry name" value="AB_hydrolase_fold"/>
</dbReference>
<dbReference type="PRINTS" id="PR00412">
    <property type="entry name" value="EPOXHYDRLASE"/>
</dbReference>
<dbReference type="InterPro" id="IPR000073">
    <property type="entry name" value="AB_hydrolase_1"/>
</dbReference>
<comment type="similarity">
    <text evidence="2">Belongs to the AB hydrolase superfamily. Epoxide hydrolase family.</text>
</comment>
<dbReference type="PANTHER" id="PTHR43329">
    <property type="entry name" value="EPOXIDE HYDROLASE"/>
    <property type="match status" value="1"/>
</dbReference>
<dbReference type="OrthoDB" id="284184at2759"/>
<dbReference type="Proteomes" id="UP000053328">
    <property type="component" value="Unassembled WGS sequence"/>
</dbReference>
<accession>A0A0D1YM68</accession>
<dbReference type="VEuPathDB" id="FungiDB:PV08_06152"/>
<evidence type="ECO:0000313" key="5">
    <source>
        <dbReference type="Proteomes" id="UP000053328"/>
    </source>
</evidence>